<dbReference type="FunFam" id="3.30.70.270:FF:000001">
    <property type="entry name" value="Diguanylate cyclase domain protein"/>
    <property type="match status" value="1"/>
</dbReference>
<dbReference type="Proteomes" id="UP000013232">
    <property type="component" value="Unassembled WGS sequence"/>
</dbReference>
<dbReference type="InterPro" id="IPR000700">
    <property type="entry name" value="PAS-assoc_C"/>
</dbReference>
<organism evidence="6 7">
    <name type="scientific">Thauera linaloolentis (strain DSM 12138 / JCM 21573 / CCUG 41526 / CIP 105981 / IAM 15112 / NBRC 102519 / 47Lol)</name>
    <dbReference type="NCBI Taxonomy" id="1123367"/>
    <lineage>
        <taxon>Bacteria</taxon>
        <taxon>Pseudomonadati</taxon>
        <taxon>Pseudomonadota</taxon>
        <taxon>Betaproteobacteria</taxon>
        <taxon>Rhodocyclales</taxon>
        <taxon>Zoogloeaceae</taxon>
        <taxon>Thauera</taxon>
    </lineage>
</organism>
<comment type="caution">
    <text evidence="6">The sequence shown here is derived from an EMBL/GenBank/DDBJ whole genome shotgun (WGS) entry which is preliminary data.</text>
</comment>
<dbReference type="CDD" id="cd12914">
    <property type="entry name" value="PDC1_DGC_like"/>
    <property type="match status" value="1"/>
</dbReference>
<dbReference type="PANTHER" id="PTHR44757:SF2">
    <property type="entry name" value="BIOFILM ARCHITECTURE MAINTENANCE PROTEIN MBAA"/>
    <property type="match status" value="1"/>
</dbReference>
<dbReference type="SUPFAM" id="SSF55785">
    <property type="entry name" value="PYP-like sensor domain (PAS domain)"/>
    <property type="match status" value="1"/>
</dbReference>
<dbReference type="PANTHER" id="PTHR44757">
    <property type="entry name" value="DIGUANYLATE CYCLASE DGCP"/>
    <property type="match status" value="1"/>
</dbReference>
<dbReference type="AlphaFoldDB" id="N6XYC5"/>
<dbReference type="SMART" id="SM00267">
    <property type="entry name" value="GGDEF"/>
    <property type="match status" value="1"/>
</dbReference>
<feature type="transmembrane region" description="Helical" evidence="2">
    <location>
        <begin position="312"/>
        <end position="335"/>
    </location>
</feature>
<dbReference type="InterPro" id="IPR035965">
    <property type="entry name" value="PAS-like_dom_sf"/>
</dbReference>
<dbReference type="CDD" id="cd12915">
    <property type="entry name" value="PDC2_DGC_like"/>
    <property type="match status" value="1"/>
</dbReference>
<feature type="domain" description="PAC" evidence="4">
    <location>
        <begin position="423"/>
        <end position="475"/>
    </location>
</feature>
<dbReference type="PROSITE" id="PS50887">
    <property type="entry name" value="GGDEF"/>
    <property type="match status" value="1"/>
</dbReference>
<gene>
    <name evidence="6" type="ORF">C666_12430</name>
</gene>
<dbReference type="SUPFAM" id="SSF55073">
    <property type="entry name" value="Nucleotide cyclase"/>
    <property type="match status" value="1"/>
</dbReference>
<dbReference type="NCBIfam" id="TIGR00254">
    <property type="entry name" value="GGDEF"/>
    <property type="match status" value="1"/>
</dbReference>
<dbReference type="InterPro" id="IPR029787">
    <property type="entry name" value="Nucleotide_cyclase"/>
</dbReference>
<evidence type="ECO:0000259" key="3">
    <source>
        <dbReference type="PROSITE" id="PS50112"/>
    </source>
</evidence>
<dbReference type="SMART" id="SM00086">
    <property type="entry name" value="PAC"/>
    <property type="match status" value="1"/>
</dbReference>
<dbReference type="InterPro" id="IPR000160">
    <property type="entry name" value="GGDEF_dom"/>
</dbReference>
<evidence type="ECO:0000259" key="5">
    <source>
        <dbReference type="PROSITE" id="PS50887"/>
    </source>
</evidence>
<dbReference type="PROSITE" id="PS50113">
    <property type="entry name" value="PAC"/>
    <property type="match status" value="1"/>
</dbReference>
<feature type="domain" description="GGDEF" evidence="5">
    <location>
        <begin position="507"/>
        <end position="640"/>
    </location>
</feature>
<dbReference type="Gene3D" id="3.30.450.20">
    <property type="entry name" value="PAS domain"/>
    <property type="match status" value="3"/>
</dbReference>
<keyword evidence="2" id="KW-0472">Membrane</keyword>
<feature type="transmembrane region" description="Helical" evidence="2">
    <location>
        <begin position="31"/>
        <end position="53"/>
    </location>
</feature>
<dbReference type="GO" id="GO:0003824">
    <property type="term" value="F:catalytic activity"/>
    <property type="evidence" value="ECO:0007669"/>
    <property type="project" value="UniProtKB-ARBA"/>
</dbReference>
<dbReference type="InterPro" id="IPR052155">
    <property type="entry name" value="Biofilm_reg_signaling"/>
</dbReference>
<dbReference type="GO" id="GO:0006355">
    <property type="term" value="P:regulation of DNA-templated transcription"/>
    <property type="evidence" value="ECO:0007669"/>
    <property type="project" value="InterPro"/>
</dbReference>
<keyword evidence="2" id="KW-1133">Transmembrane helix</keyword>
<dbReference type="InterPro" id="IPR013767">
    <property type="entry name" value="PAS_fold"/>
</dbReference>
<dbReference type="NCBIfam" id="TIGR00229">
    <property type="entry name" value="sensory_box"/>
    <property type="match status" value="1"/>
</dbReference>
<dbReference type="CDD" id="cd01949">
    <property type="entry name" value="GGDEF"/>
    <property type="match status" value="1"/>
</dbReference>
<proteinExistence type="predicted"/>
<dbReference type="InterPro" id="IPR000014">
    <property type="entry name" value="PAS"/>
</dbReference>
<dbReference type="SMART" id="SM00091">
    <property type="entry name" value="PAS"/>
    <property type="match status" value="1"/>
</dbReference>
<feature type="domain" description="PAS" evidence="3">
    <location>
        <begin position="347"/>
        <end position="417"/>
    </location>
</feature>
<dbReference type="PROSITE" id="PS50112">
    <property type="entry name" value="PAS"/>
    <property type="match status" value="1"/>
</dbReference>
<sequence length="648" mass="70348">MANGNAMTPQRPPSNEHDASLLADAPPRQSLATLLNLAIMLVCAGAITALWLITLQRIAFEREQAVAAAVQSNSNLAIAFEQQIFRTLKAAEQVAVFVRERYLQQGSAIDLQQLVEQQIIRETIFSIVSVVDENGRIVSSSNSQVNGSVNYADRAFFQAQRAPRADELFVSRPVFGRISRHWQIPMSLRISRPDGSFGGVIVMSVAPADLTDFYLQADLGQQGLLELTGLDGVVLSRKTGSRNDFGLDARELAWFQRHGTTVTDGFVDNGEAIDKVARIVSYRGMEGYPLMVAVGTSYADELAPALQRESSYLLMASSATVALLVFSGLLVLMLARQRAAVDALRASEALFRATFHQAAMGIAHIAPNGRILGANEKFCLMLGYSREELHARTVFELGDEKGRDEARRLLARRLSAASPALSPEIEKPYRRKDGSVLWVCEALSVVRGAHGRPDFLVAITQDITSRKALEARLSHAALHDALTGLPNRLMFMDRFSQVLESARRHAGLAGVLYIDLDGFKAVNDKHGHATGDQLLLQVARRLEGCVRAEDTVSRFGGDEFGIVLATLSQARDCEAVALKVIHALATPFELGGTAIRISASVGAAVFPIHGEDASTLLEQADTAMYAAKNAGRNQFRWNSASGSESPPA</sequence>
<evidence type="ECO:0000259" key="4">
    <source>
        <dbReference type="PROSITE" id="PS50113"/>
    </source>
</evidence>
<keyword evidence="7" id="KW-1185">Reference proteome</keyword>
<accession>N6XYC5</accession>
<dbReference type="Gene3D" id="3.30.70.270">
    <property type="match status" value="1"/>
</dbReference>
<evidence type="ECO:0000313" key="7">
    <source>
        <dbReference type="Proteomes" id="UP000013232"/>
    </source>
</evidence>
<name>N6XYC5_THAL4</name>
<dbReference type="InterPro" id="IPR043128">
    <property type="entry name" value="Rev_trsase/Diguanyl_cyclase"/>
</dbReference>
<dbReference type="Pfam" id="PF00990">
    <property type="entry name" value="GGDEF"/>
    <property type="match status" value="1"/>
</dbReference>
<reference evidence="6 7" key="1">
    <citation type="submission" date="2012-09" db="EMBL/GenBank/DDBJ databases">
        <title>Draft Genome Sequences of 6 Strains from Genus Thauera.</title>
        <authorList>
            <person name="Liu B."/>
            <person name="Shapleigh J.P."/>
            <person name="Frostegard A.H."/>
        </authorList>
    </citation>
    <scope>NUCLEOTIDE SEQUENCE [LARGE SCALE GENOMIC DNA]</scope>
    <source>
        <strain evidence="7">47Lol / DSM 12138</strain>
    </source>
</reference>
<dbReference type="InterPro" id="IPR001610">
    <property type="entry name" value="PAC"/>
</dbReference>
<feature type="region of interest" description="Disordered" evidence="1">
    <location>
        <begin position="1"/>
        <end position="21"/>
    </location>
</feature>
<dbReference type="RefSeq" id="WP_004339661.1">
    <property type="nucleotide sequence ID" value="NZ_AMXE01000048.1"/>
</dbReference>
<evidence type="ECO:0000256" key="1">
    <source>
        <dbReference type="SAM" id="MobiDB-lite"/>
    </source>
</evidence>
<dbReference type="STRING" id="1123367.GCA_000621305_00828"/>
<dbReference type="EMBL" id="AMXE01000048">
    <property type="protein sequence ID" value="ENO86816.1"/>
    <property type="molecule type" value="Genomic_DNA"/>
</dbReference>
<evidence type="ECO:0000313" key="6">
    <source>
        <dbReference type="EMBL" id="ENO86816.1"/>
    </source>
</evidence>
<evidence type="ECO:0000256" key="2">
    <source>
        <dbReference type="SAM" id="Phobius"/>
    </source>
</evidence>
<protein>
    <submittedName>
        <fullName evidence="6">PAS domain S-box/diguanylate cyclase (GGDEF) domain-containing protein</fullName>
    </submittedName>
</protein>
<dbReference type="CDD" id="cd00130">
    <property type="entry name" value="PAS"/>
    <property type="match status" value="1"/>
</dbReference>
<keyword evidence="2" id="KW-0812">Transmembrane</keyword>
<dbReference type="Pfam" id="PF00989">
    <property type="entry name" value="PAS"/>
    <property type="match status" value="1"/>
</dbReference>
<dbReference type="eggNOG" id="COG2199">
    <property type="taxonomic scope" value="Bacteria"/>
</dbReference>